<comment type="similarity">
    <text evidence="1">Belongs to the bacterial solute-binding protein 5 family.</text>
</comment>
<evidence type="ECO:0000259" key="5">
    <source>
        <dbReference type="Pfam" id="PF00496"/>
    </source>
</evidence>
<dbReference type="PROSITE" id="PS51257">
    <property type="entry name" value="PROKAR_LIPOPROTEIN"/>
    <property type="match status" value="1"/>
</dbReference>
<dbReference type="AlphaFoldDB" id="A0A133NGZ9"/>
<dbReference type="GO" id="GO:0015833">
    <property type="term" value="P:peptide transport"/>
    <property type="evidence" value="ECO:0007669"/>
    <property type="project" value="TreeGrafter"/>
</dbReference>
<dbReference type="GO" id="GO:0042597">
    <property type="term" value="C:periplasmic space"/>
    <property type="evidence" value="ECO:0007669"/>
    <property type="project" value="UniProtKB-ARBA"/>
</dbReference>
<feature type="signal peptide" evidence="4">
    <location>
        <begin position="1"/>
        <end position="24"/>
    </location>
</feature>
<evidence type="ECO:0000313" key="7">
    <source>
        <dbReference type="Proteomes" id="UP000070617"/>
    </source>
</evidence>
<dbReference type="STRING" id="134605.HMPREF3206_00654"/>
<dbReference type="InterPro" id="IPR000914">
    <property type="entry name" value="SBP_5_dom"/>
</dbReference>
<reference evidence="7" key="1">
    <citation type="submission" date="2016-01" db="EMBL/GenBank/DDBJ databases">
        <authorList>
            <person name="Mitreva M."/>
            <person name="Pepin K.H."/>
            <person name="Mihindukulasuriya K.A."/>
            <person name="Fulton R."/>
            <person name="Fronick C."/>
            <person name="O'Laughlin M."/>
            <person name="Miner T."/>
            <person name="Herter B."/>
            <person name="Rosa B.A."/>
            <person name="Cordes M."/>
            <person name="Tomlinson C."/>
            <person name="Wollam A."/>
            <person name="Palsikar V.B."/>
            <person name="Mardis E.R."/>
            <person name="Wilson R.K."/>
        </authorList>
    </citation>
    <scope>NUCLEOTIDE SEQUENCE [LARGE SCALE GENOMIC DNA]</scope>
    <source>
        <strain evidence="7">CMW8396</strain>
    </source>
</reference>
<dbReference type="Gene3D" id="3.90.76.10">
    <property type="entry name" value="Dipeptide-binding Protein, Domain 1"/>
    <property type="match status" value="1"/>
</dbReference>
<dbReference type="Gene3D" id="3.40.190.10">
    <property type="entry name" value="Periplasmic binding protein-like II"/>
    <property type="match status" value="1"/>
</dbReference>
<dbReference type="RefSeq" id="WP_060793536.1">
    <property type="nucleotide sequence ID" value="NZ_KQ956522.1"/>
</dbReference>
<dbReference type="EMBL" id="LRPX01000026">
    <property type="protein sequence ID" value="KXA15568.1"/>
    <property type="molecule type" value="Genomic_DNA"/>
</dbReference>
<dbReference type="PATRIC" id="fig|134605.3.peg.657"/>
<dbReference type="GO" id="GO:1904680">
    <property type="term" value="F:peptide transmembrane transporter activity"/>
    <property type="evidence" value="ECO:0007669"/>
    <property type="project" value="TreeGrafter"/>
</dbReference>
<dbReference type="PROSITE" id="PS01040">
    <property type="entry name" value="SBP_BACTERIAL_5"/>
    <property type="match status" value="1"/>
</dbReference>
<sequence>MKKIAGWKQFCLIALLAAIFSACGKEEAKLDELKTVSAVDIDSLNPYQVVSSASEQLLLNVFEGLIMPASDGSIVPALAESYEISEDGKTYTFTIREGVSFHNGNPMDIHDVEFSLNKMAGKLGDAPTEGLFENIEKIEVLDDKKIAIHLGKPDSSFIYYMKEAIVPDENKDHLTEVAIGTGPYQVGEYQKEQKLVLTKNENYWGEKAKIPKVSILVSPNAETNFLKLLSGEINFLTEIDSKRLEELKEFTIASGPRNLCLILALNNQEKPFDDVEVRKAIDLAIDKEKIVQLAMNGHGTVIETNMSPVMKKFLWEGKGEKANPARAKEILEKKGLLPMHFTIKVPNSSKMYLDTAQALREQLKEAGIQVDLETIEWASWLSDVYTNRKYVASLAGLSGKMEPDAILRRYTSTYKKNFTNFHNDNYDKLVAEAKLSADEKVQIHNYKGAEKILREEQAAIFLMDPDSIIAMEKGLEGFEFYPLPYLNFAKLRFKK</sequence>
<proteinExistence type="inferred from homology"/>
<dbReference type="SUPFAM" id="SSF53850">
    <property type="entry name" value="Periplasmic binding protein-like II"/>
    <property type="match status" value="1"/>
</dbReference>
<dbReference type="PIRSF" id="PIRSF002741">
    <property type="entry name" value="MppA"/>
    <property type="match status" value="1"/>
</dbReference>
<dbReference type="InterPro" id="IPR023765">
    <property type="entry name" value="SBP_5_CS"/>
</dbReference>
<evidence type="ECO:0000256" key="1">
    <source>
        <dbReference type="ARBA" id="ARBA00005695"/>
    </source>
</evidence>
<dbReference type="Pfam" id="PF00496">
    <property type="entry name" value="SBP_bac_5"/>
    <property type="match status" value="1"/>
</dbReference>
<accession>A0A133NGZ9</accession>
<dbReference type="InterPro" id="IPR030678">
    <property type="entry name" value="Peptide/Ni-bd"/>
</dbReference>
<protein>
    <submittedName>
        <fullName evidence="6">ABC transporter, substrate-binding protein, family 5</fullName>
    </submittedName>
</protein>
<dbReference type="InterPro" id="IPR039424">
    <property type="entry name" value="SBP_5"/>
</dbReference>
<dbReference type="PANTHER" id="PTHR30290:SF9">
    <property type="entry name" value="OLIGOPEPTIDE-BINDING PROTEIN APPA"/>
    <property type="match status" value="1"/>
</dbReference>
<feature type="domain" description="Solute-binding protein family 5" evidence="5">
    <location>
        <begin position="74"/>
        <end position="416"/>
    </location>
</feature>
<organism evidence="6 7">
    <name type="scientific">Fusobacterium equinum</name>
    <dbReference type="NCBI Taxonomy" id="134605"/>
    <lineage>
        <taxon>Bacteria</taxon>
        <taxon>Fusobacteriati</taxon>
        <taxon>Fusobacteriota</taxon>
        <taxon>Fusobacteriia</taxon>
        <taxon>Fusobacteriales</taxon>
        <taxon>Fusobacteriaceae</taxon>
        <taxon>Fusobacterium</taxon>
    </lineage>
</organism>
<dbReference type="Proteomes" id="UP000070617">
    <property type="component" value="Unassembled WGS sequence"/>
</dbReference>
<keyword evidence="2" id="KW-0813">Transport</keyword>
<evidence type="ECO:0000256" key="2">
    <source>
        <dbReference type="ARBA" id="ARBA00022448"/>
    </source>
</evidence>
<keyword evidence="7" id="KW-1185">Reference proteome</keyword>
<keyword evidence="3 4" id="KW-0732">Signal</keyword>
<gene>
    <name evidence="6" type="ORF">HMPREF3206_00654</name>
</gene>
<dbReference type="PANTHER" id="PTHR30290">
    <property type="entry name" value="PERIPLASMIC BINDING COMPONENT OF ABC TRANSPORTER"/>
    <property type="match status" value="1"/>
</dbReference>
<evidence type="ECO:0000256" key="3">
    <source>
        <dbReference type="ARBA" id="ARBA00022729"/>
    </source>
</evidence>
<comment type="caution">
    <text evidence="6">The sequence shown here is derived from an EMBL/GenBank/DDBJ whole genome shotgun (WGS) entry which is preliminary data.</text>
</comment>
<feature type="chain" id="PRO_5007457899" evidence="4">
    <location>
        <begin position="25"/>
        <end position="495"/>
    </location>
</feature>
<evidence type="ECO:0000313" key="6">
    <source>
        <dbReference type="EMBL" id="KXA15568.1"/>
    </source>
</evidence>
<evidence type="ECO:0000256" key="4">
    <source>
        <dbReference type="SAM" id="SignalP"/>
    </source>
</evidence>
<name>A0A133NGZ9_9FUSO</name>
<dbReference type="GO" id="GO:0043190">
    <property type="term" value="C:ATP-binding cassette (ABC) transporter complex"/>
    <property type="evidence" value="ECO:0007669"/>
    <property type="project" value="InterPro"/>
</dbReference>
<dbReference type="Gene3D" id="3.10.105.10">
    <property type="entry name" value="Dipeptide-binding Protein, Domain 3"/>
    <property type="match status" value="1"/>
</dbReference>